<name>A0A3A8E9Q2_9GAMM</name>
<accession>A0A3A8E9Q2</accession>
<gene>
    <name evidence="1" type="ORF">D7V32_09655</name>
</gene>
<evidence type="ECO:0000313" key="2">
    <source>
        <dbReference type="Proteomes" id="UP000282388"/>
    </source>
</evidence>
<dbReference type="EMBL" id="RAXV01000019">
    <property type="protein sequence ID" value="RKG30919.1"/>
    <property type="molecule type" value="Genomic_DNA"/>
</dbReference>
<protein>
    <submittedName>
        <fullName evidence="1">Uncharacterized protein</fullName>
    </submittedName>
</protein>
<dbReference type="OrthoDB" id="6702214at2"/>
<sequence>MHHKKLKISLATLFLLFIFIQLFQYKQYLDIKLDLYSSYGTMTTEKVQKIFLLPQQAQASYKAIIAIPGLTATIDKCSFLQLPCLHRNFITVPIQGAANPATHSIVFHIPEYHRWLYKLSNFNYSLPKSDPKNNAPSVMEGQLVIQTPFTYGGGNILQQAISIGTAYEGLLGTLSFSKQGYETQQHIDADLIDNGQPTPYQFARHHRYLGYMQNSGIRQIDNVQSSDHNAELKHRIPNVDEVYEAQKDTAQLDQLHFENYVIRAKLKDVSTCKEYPSFEYNIFYINGKLVRYESTQTDQTNCKTHYISLSRFENGSIDTFRHSIYNNKSNQMHYAEWHYLCPVKRYSVLGQCVLPKPNDQEIQSIEADIHRIVKWFEPV</sequence>
<dbReference type="AlphaFoldDB" id="A0A3A8E9Q2"/>
<dbReference type="RefSeq" id="WP_120402679.1">
    <property type="nucleotide sequence ID" value="NZ_RAXV01000019.1"/>
</dbReference>
<proteinExistence type="predicted"/>
<comment type="caution">
    <text evidence="1">The sequence shown here is derived from an EMBL/GenBank/DDBJ whole genome shotgun (WGS) entry which is preliminary data.</text>
</comment>
<organism evidence="1 2">
    <name type="scientific">Acinetobacter tianfuensis</name>
    <dbReference type="NCBI Taxonomy" id="2419603"/>
    <lineage>
        <taxon>Bacteria</taxon>
        <taxon>Pseudomonadati</taxon>
        <taxon>Pseudomonadota</taxon>
        <taxon>Gammaproteobacteria</taxon>
        <taxon>Moraxellales</taxon>
        <taxon>Moraxellaceae</taxon>
        <taxon>Acinetobacter</taxon>
    </lineage>
</organism>
<reference evidence="1 2" key="1">
    <citation type="submission" date="2018-09" db="EMBL/GenBank/DDBJ databases">
        <title>The draft genome of Acinetobacter spp. strains.</title>
        <authorList>
            <person name="Qin J."/>
            <person name="Feng Y."/>
            <person name="Zong Z."/>
        </authorList>
    </citation>
    <scope>NUCLEOTIDE SEQUENCE [LARGE SCALE GENOMIC DNA]</scope>
    <source>
        <strain evidence="1 2">WCHAc060012</strain>
    </source>
</reference>
<dbReference type="Proteomes" id="UP000282388">
    <property type="component" value="Unassembled WGS sequence"/>
</dbReference>
<keyword evidence="2" id="KW-1185">Reference proteome</keyword>
<evidence type="ECO:0000313" key="1">
    <source>
        <dbReference type="EMBL" id="RKG30919.1"/>
    </source>
</evidence>